<evidence type="ECO:0000313" key="1">
    <source>
        <dbReference type="EMBL" id="HIU62685.1"/>
    </source>
</evidence>
<protein>
    <submittedName>
        <fullName evidence="1">Uncharacterized protein</fullName>
    </submittedName>
</protein>
<evidence type="ECO:0000313" key="2">
    <source>
        <dbReference type="Proteomes" id="UP000824145"/>
    </source>
</evidence>
<name>A0A9D1MM44_9FIRM</name>
<accession>A0A9D1MM44</accession>
<organism evidence="1 2">
    <name type="scientific">Candidatus Caccalectryoclostridium excrementigallinarum</name>
    <dbReference type="NCBI Taxonomy" id="2840710"/>
    <lineage>
        <taxon>Bacteria</taxon>
        <taxon>Bacillati</taxon>
        <taxon>Bacillota</taxon>
        <taxon>Clostridia</taxon>
        <taxon>Christensenellales</taxon>
        <taxon>Christensenellaceae</taxon>
        <taxon>Christensenellaceae incertae sedis</taxon>
        <taxon>Candidatus Caccalectryoclostridium</taxon>
    </lineage>
</organism>
<proteinExistence type="predicted"/>
<sequence length="54" mass="5664">MFIKAANACGNNEGGIPGGNKKAKYRSFASFLWRSLLNCAQSGEKGLSIDVSGV</sequence>
<dbReference type="AlphaFoldDB" id="A0A9D1MM44"/>
<dbReference type="Proteomes" id="UP000824145">
    <property type="component" value="Unassembled WGS sequence"/>
</dbReference>
<dbReference type="EMBL" id="DVNJ01000015">
    <property type="protein sequence ID" value="HIU62685.1"/>
    <property type="molecule type" value="Genomic_DNA"/>
</dbReference>
<reference evidence="1" key="1">
    <citation type="submission" date="2020-10" db="EMBL/GenBank/DDBJ databases">
        <authorList>
            <person name="Gilroy R."/>
        </authorList>
    </citation>
    <scope>NUCLEOTIDE SEQUENCE</scope>
    <source>
        <strain evidence="1">9366</strain>
    </source>
</reference>
<comment type="caution">
    <text evidence="1">The sequence shown here is derived from an EMBL/GenBank/DDBJ whole genome shotgun (WGS) entry which is preliminary data.</text>
</comment>
<gene>
    <name evidence="1" type="ORF">IAB07_02815</name>
</gene>
<reference evidence="1" key="2">
    <citation type="journal article" date="2021" name="PeerJ">
        <title>Extensive microbial diversity within the chicken gut microbiome revealed by metagenomics and culture.</title>
        <authorList>
            <person name="Gilroy R."/>
            <person name="Ravi A."/>
            <person name="Getino M."/>
            <person name="Pursley I."/>
            <person name="Horton D.L."/>
            <person name="Alikhan N.F."/>
            <person name="Baker D."/>
            <person name="Gharbi K."/>
            <person name="Hall N."/>
            <person name="Watson M."/>
            <person name="Adriaenssens E.M."/>
            <person name="Foster-Nyarko E."/>
            <person name="Jarju S."/>
            <person name="Secka A."/>
            <person name="Antonio M."/>
            <person name="Oren A."/>
            <person name="Chaudhuri R.R."/>
            <person name="La Ragione R."/>
            <person name="Hildebrand F."/>
            <person name="Pallen M.J."/>
        </authorList>
    </citation>
    <scope>NUCLEOTIDE SEQUENCE</scope>
    <source>
        <strain evidence="1">9366</strain>
    </source>
</reference>